<dbReference type="STRING" id="584708.Apau_0041"/>
<dbReference type="GO" id="GO:0000287">
    <property type="term" value="F:magnesium ion binding"/>
    <property type="evidence" value="ECO:0007669"/>
    <property type="project" value="TreeGrafter"/>
</dbReference>
<dbReference type="AlphaFoldDB" id="E3CVC5"/>
<comment type="cofactor">
    <cofactor evidence="1">
        <name>Mg(2+)</name>
        <dbReference type="ChEBI" id="CHEBI:18420"/>
    </cofactor>
</comment>
<dbReference type="InterPro" id="IPR015813">
    <property type="entry name" value="Pyrv/PenolPyrv_kinase-like_dom"/>
</dbReference>
<evidence type="ECO:0000259" key="6">
    <source>
        <dbReference type="Pfam" id="PF03328"/>
    </source>
</evidence>
<dbReference type="RefSeq" id="WP_006299619.1">
    <property type="nucleotide sequence ID" value="NZ_CM001022.1"/>
</dbReference>
<dbReference type="GO" id="GO:0008815">
    <property type="term" value="F:citrate (pro-3S)-lyase activity"/>
    <property type="evidence" value="ECO:0007669"/>
    <property type="project" value="UniProtKB-EC"/>
</dbReference>
<dbReference type="OrthoDB" id="9786940at2"/>
<dbReference type="EMBL" id="CM001022">
    <property type="protein sequence ID" value="EFQ22482.1"/>
    <property type="molecule type" value="Genomic_DNA"/>
</dbReference>
<dbReference type="PANTHER" id="PTHR32308:SF10">
    <property type="entry name" value="CITRATE LYASE SUBUNIT BETA"/>
    <property type="match status" value="1"/>
</dbReference>
<name>E3CVC5_9BACT</name>
<dbReference type="Gene3D" id="3.20.20.60">
    <property type="entry name" value="Phosphoenolpyruvate-binding domains"/>
    <property type="match status" value="1"/>
</dbReference>
<keyword evidence="3 5" id="KW-0460">Magnesium</keyword>
<evidence type="ECO:0000313" key="7">
    <source>
        <dbReference type="EMBL" id="EFQ22482.1"/>
    </source>
</evidence>
<sequence length="294" mass="31634">MKRALRSMLYIPGNNPGMIQHAPIFGADSVLLDLEDAVALSEKDAARRLVTRLMGVLDFGDVVVTVRLNGADTSFFEEDLKAVVPCRPDAVRLPKCSSPEDVVAADVRMTEIERSCGFESRTVKLHAMLETASGIALAREIASCCPRVTALTLGGQDLTADLGVAKTREGWELFVPRSQVALAARSCGIDAFDTVWADVNDHEGLLEETKKVVGLGFTGKAAIHPGQIPWIHKAFVPEEKEIAKALRIVEAAEAAEKEGRGVVAVDGKMVDAPVVKRARHTLDMARLAEGGVSR</sequence>
<dbReference type="EC" id="4.1.3.6" evidence="7"/>
<evidence type="ECO:0000256" key="2">
    <source>
        <dbReference type="ARBA" id="ARBA00022723"/>
    </source>
</evidence>
<gene>
    <name evidence="7" type="ORF">Apau_0041</name>
</gene>
<feature type="domain" description="HpcH/HpaI aldolase/citrate lyase" evidence="6">
    <location>
        <begin position="6"/>
        <end position="225"/>
    </location>
</feature>
<keyword evidence="8" id="KW-1185">Reference proteome</keyword>
<dbReference type="GO" id="GO:0006107">
    <property type="term" value="P:oxaloacetate metabolic process"/>
    <property type="evidence" value="ECO:0007669"/>
    <property type="project" value="TreeGrafter"/>
</dbReference>
<dbReference type="SUPFAM" id="SSF51621">
    <property type="entry name" value="Phosphoenolpyruvate/pyruvate domain"/>
    <property type="match status" value="1"/>
</dbReference>
<evidence type="ECO:0000256" key="1">
    <source>
        <dbReference type="ARBA" id="ARBA00001946"/>
    </source>
</evidence>
<feature type="binding site" evidence="4">
    <location>
        <position position="130"/>
    </location>
    <ligand>
        <name>substrate</name>
    </ligand>
</feature>
<feature type="binding site" evidence="5">
    <location>
        <position position="130"/>
    </location>
    <ligand>
        <name>Mg(2+)</name>
        <dbReference type="ChEBI" id="CHEBI:18420"/>
    </ligand>
</feature>
<protein>
    <submittedName>
        <fullName evidence="7">Citrate (Pro-3S)-lyase</fullName>
        <ecNumber evidence="7">4.1.3.6</ecNumber>
    </submittedName>
</protein>
<dbReference type="eggNOG" id="COG2301">
    <property type="taxonomic scope" value="Bacteria"/>
</dbReference>
<dbReference type="InterPro" id="IPR011206">
    <property type="entry name" value="Citrate_lyase_beta/mcl1/mcl2"/>
</dbReference>
<feature type="binding site" evidence="5">
    <location>
        <position position="157"/>
    </location>
    <ligand>
        <name>Mg(2+)</name>
        <dbReference type="ChEBI" id="CHEBI:18420"/>
    </ligand>
</feature>
<dbReference type="HOGENOM" id="CLU_044864_0_0_0"/>
<accession>E3CVC5</accession>
<evidence type="ECO:0000256" key="4">
    <source>
        <dbReference type="PIRSR" id="PIRSR015582-1"/>
    </source>
</evidence>
<feature type="binding site" evidence="4">
    <location>
        <position position="67"/>
    </location>
    <ligand>
        <name>substrate</name>
    </ligand>
</feature>
<dbReference type="InterPro" id="IPR040442">
    <property type="entry name" value="Pyrv_kinase-like_dom_sf"/>
</dbReference>
<evidence type="ECO:0000256" key="5">
    <source>
        <dbReference type="PIRSR" id="PIRSR015582-2"/>
    </source>
</evidence>
<evidence type="ECO:0000313" key="8">
    <source>
        <dbReference type="Proteomes" id="UP000005096"/>
    </source>
</evidence>
<keyword evidence="7" id="KW-0456">Lyase</keyword>
<proteinExistence type="predicted"/>
<dbReference type="PaxDb" id="584708-Apau_0041"/>
<dbReference type="Proteomes" id="UP000005096">
    <property type="component" value="Chromosome"/>
</dbReference>
<dbReference type="PIRSF" id="PIRSF015582">
    <property type="entry name" value="Cit_lyase_B"/>
    <property type="match status" value="1"/>
</dbReference>
<dbReference type="Pfam" id="PF03328">
    <property type="entry name" value="HpcH_HpaI"/>
    <property type="match status" value="1"/>
</dbReference>
<dbReference type="InterPro" id="IPR005000">
    <property type="entry name" value="Aldolase/citrate-lyase_domain"/>
</dbReference>
<keyword evidence="2 5" id="KW-0479">Metal-binding</keyword>
<evidence type="ECO:0000256" key="3">
    <source>
        <dbReference type="ARBA" id="ARBA00022842"/>
    </source>
</evidence>
<dbReference type="PANTHER" id="PTHR32308">
    <property type="entry name" value="LYASE BETA SUBUNIT, PUTATIVE (AFU_ORTHOLOGUE AFUA_4G13030)-RELATED"/>
    <property type="match status" value="1"/>
</dbReference>
<reference evidence="7 8" key="1">
    <citation type="journal article" date="2010" name="Stand. Genomic Sci.">
        <title>Non-contiguous finished genome sequence of Aminomonas paucivorans type strain (GLU-3).</title>
        <authorList>
            <person name="Pitluck S."/>
            <person name="Yasawong M."/>
            <person name="Held B."/>
            <person name="Lapidus A."/>
            <person name="Nolan M."/>
            <person name="Copeland A."/>
            <person name="Lucas S."/>
            <person name="Del Rio T.G."/>
            <person name="Tice H."/>
            <person name="Cheng J.F."/>
            <person name="Chertkov O."/>
            <person name="Goodwin L."/>
            <person name="Tapia R."/>
            <person name="Han C."/>
            <person name="Liolios K."/>
            <person name="Ivanova N."/>
            <person name="Mavromatis K."/>
            <person name="Ovchinnikova G."/>
            <person name="Pati A."/>
            <person name="Chen A."/>
            <person name="Palaniappan K."/>
            <person name="Land M."/>
            <person name="Hauser L."/>
            <person name="Chang Y.J."/>
            <person name="Jeffries C.D."/>
            <person name="Pukall R."/>
            <person name="Spring S."/>
            <person name="Rohde M."/>
            <person name="Sikorski J."/>
            <person name="Goker M."/>
            <person name="Woyke T."/>
            <person name="Bristow J."/>
            <person name="Eisen J.A."/>
            <person name="Markowitz V."/>
            <person name="Hugenholtz P."/>
            <person name="Kyrpides N.C."/>
            <person name="Klenk H.P."/>
        </authorList>
    </citation>
    <scope>NUCLEOTIDE SEQUENCE [LARGE SCALE GENOMIC DNA]</scope>
    <source>
        <strain evidence="7 8">DSM 12260</strain>
    </source>
</reference>
<organism evidence="7 8">
    <name type="scientific">Aminomonas paucivorans DSM 12260</name>
    <dbReference type="NCBI Taxonomy" id="584708"/>
    <lineage>
        <taxon>Bacteria</taxon>
        <taxon>Thermotogati</taxon>
        <taxon>Synergistota</taxon>
        <taxon>Synergistia</taxon>
        <taxon>Synergistales</taxon>
        <taxon>Synergistaceae</taxon>
        <taxon>Aminomonas</taxon>
    </lineage>
</organism>